<evidence type="ECO:0000256" key="9">
    <source>
        <dbReference type="ARBA" id="ARBA00023242"/>
    </source>
</evidence>
<evidence type="ECO:0000256" key="8">
    <source>
        <dbReference type="ARBA" id="ARBA00023170"/>
    </source>
</evidence>
<comment type="caution">
    <text evidence="14">The sequence shown here is derived from an EMBL/GenBank/DDBJ whole genome shotgun (WGS) entry which is preliminary data.</text>
</comment>
<feature type="region of interest" description="Disordered" evidence="11">
    <location>
        <begin position="1"/>
        <end position="58"/>
    </location>
</feature>
<dbReference type="GO" id="GO:0004879">
    <property type="term" value="F:nuclear receptor activity"/>
    <property type="evidence" value="ECO:0007669"/>
    <property type="project" value="InterPro"/>
</dbReference>
<organism evidence="14 15">
    <name type="scientific">Dimorphilus gyrociliatus</name>
    <dbReference type="NCBI Taxonomy" id="2664684"/>
    <lineage>
        <taxon>Eukaryota</taxon>
        <taxon>Metazoa</taxon>
        <taxon>Spiralia</taxon>
        <taxon>Lophotrochozoa</taxon>
        <taxon>Annelida</taxon>
        <taxon>Polychaeta</taxon>
        <taxon>Polychaeta incertae sedis</taxon>
        <taxon>Dinophilidae</taxon>
        <taxon>Dimorphilus</taxon>
    </lineage>
</organism>
<dbReference type="SMART" id="SM00430">
    <property type="entry name" value="HOLI"/>
    <property type="match status" value="1"/>
</dbReference>
<dbReference type="InterPro" id="IPR001723">
    <property type="entry name" value="Nuclear_hrmn_rcpt"/>
</dbReference>
<dbReference type="CDD" id="cd06961">
    <property type="entry name" value="NR_DBD_TR"/>
    <property type="match status" value="1"/>
</dbReference>
<keyword evidence="15" id="KW-1185">Reference proteome</keyword>
<dbReference type="PRINTS" id="PR00398">
    <property type="entry name" value="STRDHORMONER"/>
</dbReference>
<dbReference type="GO" id="GO:0045944">
    <property type="term" value="P:positive regulation of transcription by RNA polymerase II"/>
    <property type="evidence" value="ECO:0007669"/>
    <property type="project" value="TreeGrafter"/>
</dbReference>
<feature type="domain" description="NR LBD" evidence="13">
    <location>
        <begin position="194"/>
        <end position="420"/>
    </location>
</feature>
<dbReference type="OrthoDB" id="6081310at2759"/>
<dbReference type="PRINTS" id="PR00047">
    <property type="entry name" value="STROIDFINGER"/>
</dbReference>
<keyword evidence="3 10" id="KW-0863">Zinc-finger</keyword>
<keyword evidence="9 10" id="KW-0539">Nucleus</keyword>
<evidence type="ECO:0000259" key="13">
    <source>
        <dbReference type="PROSITE" id="PS51843"/>
    </source>
</evidence>
<dbReference type="GO" id="GO:0008270">
    <property type="term" value="F:zinc ion binding"/>
    <property type="evidence" value="ECO:0007669"/>
    <property type="project" value="UniProtKB-KW"/>
</dbReference>
<dbReference type="AlphaFoldDB" id="A0A7I8VRW4"/>
<dbReference type="SUPFAM" id="SSF57716">
    <property type="entry name" value="Glucocorticoid receptor-like (DNA-binding domain)"/>
    <property type="match status" value="1"/>
</dbReference>
<keyword evidence="6 10" id="KW-0238">DNA-binding</keyword>
<dbReference type="Pfam" id="PF00105">
    <property type="entry name" value="zf-C4"/>
    <property type="match status" value="1"/>
</dbReference>
<evidence type="ECO:0000256" key="6">
    <source>
        <dbReference type="ARBA" id="ARBA00023125"/>
    </source>
</evidence>
<dbReference type="SUPFAM" id="SSF48508">
    <property type="entry name" value="Nuclear receptor ligand-binding domain"/>
    <property type="match status" value="1"/>
</dbReference>
<dbReference type="Gene3D" id="3.30.50.10">
    <property type="entry name" value="Erythroid Transcription Factor GATA-1, subunit A"/>
    <property type="match status" value="1"/>
</dbReference>
<dbReference type="Gene3D" id="1.10.565.10">
    <property type="entry name" value="Retinoid X Receptor"/>
    <property type="match status" value="1"/>
</dbReference>
<dbReference type="PANTHER" id="PTHR24082">
    <property type="entry name" value="NUCLEAR HORMONE RECEPTOR"/>
    <property type="match status" value="1"/>
</dbReference>
<evidence type="ECO:0000313" key="15">
    <source>
        <dbReference type="Proteomes" id="UP000549394"/>
    </source>
</evidence>
<dbReference type="GO" id="GO:0005634">
    <property type="term" value="C:nucleus"/>
    <property type="evidence" value="ECO:0007669"/>
    <property type="project" value="UniProtKB-SubCell"/>
</dbReference>
<sequence length="452" mass="51232">MHHSPEKSFDQTRFSSSSNTSTPSPGNPSSEEASNSFFSPGANSKIGMTSPSSSNGKMKKNAPYIPSYMDLTNGPEPCVVCGDAATGYHYRCMTCEGCKGFFRRTIQKNLQYHCKWNGQCSIDKNTRNQCQQCRFQKCIRVGMATDLVLNEKQRVAKRKLIEDNRERRRQEQTVQSTRVKQQHENCIHDCLTNEDKILIAEIMKAYSQTNTSQNYIIPEREILGRERMGSADPKLWKHLAEVMTPSIIRVVEFAKKLPGFNQLDLDDQILLLKSSCMEIMCLRAAYKYDVRNGLSIMDGEKDSGFTLLIEPIREFAIGLSKLQLDDTEVALLAAVLLMQADRSGLKNQEEVESIQDSILGAYKRYISEKRPHQPIHWAKVLMKITDLRSITSKHAEKIMNIKLDQAFTMPQQVANVFEGATSVEVTSDYLPSYPSWPLMPLHHVVPNMTSKS</sequence>
<dbReference type="PROSITE" id="PS51030">
    <property type="entry name" value="NUCLEAR_REC_DBD_2"/>
    <property type="match status" value="1"/>
</dbReference>
<dbReference type="GO" id="GO:0030154">
    <property type="term" value="P:cell differentiation"/>
    <property type="evidence" value="ECO:0007669"/>
    <property type="project" value="TreeGrafter"/>
</dbReference>
<comment type="subcellular location">
    <subcellularLocation>
        <location evidence="10">Nucleus</location>
    </subcellularLocation>
</comment>
<keyword evidence="2 10" id="KW-0479">Metal-binding</keyword>
<dbReference type="PANTHER" id="PTHR24082:SF330">
    <property type="entry name" value="THYROID HORMONE RECEPTOR BETA"/>
    <property type="match status" value="1"/>
</dbReference>
<evidence type="ECO:0000256" key="11">
    <source>
        <dbReference type="SAM" id="MobiDB-lite"/>
    </source>
</evidence>
<protein>
    <submittedName>
        <fullName evidence="14">DgyrCDS6842</fullName>
    </submittedName>
</protein>
<accession>A0A7I8VRW4</accession>
<evidence type="ECO:0000256" key="4">
    <source>
        <dbReference type="ARBA" id="ARBA00022833"/>
    </source>
</evidence>
<dbReference type="PRINTS" id="PR00546">
    <property type="entry name" value="THYROIDHORMR"/>
</dbReference>
<feature type="domain" description="Nuclear receptor" evidence="12">
    <location>
        <begin position="75"/>
        <end position="150"/>
    </location>
</feature>
<dbReference type="InterPro" id="IPR000536">
    <property type="entry name" value="Nucl_hrmn_rcpt_lig-bd"/>
</dbReference>
<proteinExistence type="inferred from homology"/>
<dbReference type="GO" id="GO:0000122">
    <property type="term" value="P:negative regulation of transcription by RNA polymerase II"/>
    <property type="evidence" value="ECO:0007669"/>
    <property type="project" value="TreeGrafter"/>
</dbReference>
<dbReference type="Proteomes" id="UP000549394">
    <property type="component" value="Unassembled WGS sequence"/>
</dbReference>
<dbReference type="InterPro" id="IPR001628">
    <property type="entry name" value="Znf_hrmn_rcpt"/>
</dbReference>
<feature type="compositionally biased region" description="Basic and acidic residues" evidence="11">
    <location>
        <begin position="1"/>
        <end position="10"/>
    </location>
</feature>
<evidence type="ECO:0000259" key="12">
    <source>
        <dbReference type="PROSITE" id="PS51030"/>
    </source>
</evidence>
<evidence type="ECO:0000256" key="2">
    <source>
        <dbReference type="ARBA" id="ARBA00022723"/>
    </source>
</evidence>
<dbReference type="InterPro" id="IPR013088">
    <property type="entry name" value="Znf_NHR/GATA"/>
</dbReference>
<evidence type="ECO:0000256" key="7">
    <source>
        <dbReference type="ARBA" id="ARBA00023163"/>
    </source>
</evidence>
<dbReference type="FunFam" id="3.30.50.10:FF:000074">
    <property type="entry name" value="Nuclear receptor 1"/>
    <property type="match status" value="1"/>
</dbReference>
<gene>
    <name evidence="14" type="ORF">DGYR_LOCUS6535</name>
</gene>
<dbReference type="InterPro" id="IPR050234">
    <property type="entry name" value="Nuclear_hormone_rcpt_NR1"/>
</dbReference>
<dbReference type="Pfam" id="PF00104">
    <property type="entry name" value="Hormone_recep"/>
    <property type="match status" value="1"/>
</dbReference>
<dbReference type="InterPro" id="IPR035500">
    <property type="entry name" value="NHR-like_dom_sf"/>
</dbReference>
<keyword evidence="7 10" id="KW-0804">Transcription</keyword>
<evidence type="ECO:0000256" key="10">
    <source>
        <dbReference type="RuleBase" id="RU004334"/>
    </source>
</evidence>
<evidence type="ECO:0000313" key="14">
    <source>
        <dbReference type="EMBL" id="CAD5118103.1"/>
    </source>
</evidence>
<comment type="similarity">
    <text evidence="1">Belongs to the nuclear hormone receptor family. NR1 subfamily.</text>
</comment>
<keyword evidence="4 10" id="KW-0862">Zinc</keyword>
<evidence type="ECO:0000256" key="1">
    <source>
        <dbReference type="ARBA" id="ARBA00008092"/>
    </source>
</evidence>
<dbReference type="InterPro" id="IPR001728">
    <property type="entry name" value="ThyrH_rcpt"/>
</dbReference>
<dbReference type="GO" id="GO:0048384">
    <property type="term" value="P:retinoic acid receptor signaling pathway"/>
    <property type="evidence" value="ECO:0007669"/>
    <property type="project" value="TreeGrafter"/>
</dbReference>
<keyword evidence="8 10" id="KW-0675">Receptor</keyword>
<dbReference type="PROSITE" id="PS00031">
    <property type="entry name" value="NUCLEAR_REC_DBD_1"/>
    <property type="match status" value="1"/>
</dbReference>
<dbReference type="GO" id="GO:0000978">
    <property type="term" value="F:RNA polymerase II cis-regulatory region sequence-specific DNA binding"/>
    <property type="evidence" value="ECO:0007669"/>
    <property type="project" value="TreeGrafter"/>
</dbReference>
<feature type="compositionally biased region" description="Low complexity" evidence="11">
    <location>
        <begin position="15"/>
        <end position="30"/>
    </location>
</feature>
<dbReference type="SMART" id="SM00399">
    <property type="entry name" value="ZnF_C4"/>
    <property type="match status" value="1"/>
</dbReference>
<evidence type="ECO:0000256" key="3">
    <source>
        <dbReference type="ARBA" id="ARBA00022771"/>
    </source>
</evidence>
<feature type="compositionally biased region" description="Polar residues" evidence="11">
    <location>
        <begin position="31"/>
        <end position="56"/>
    </location>
</feature>
<reference evidence="14 15" key="1">
    <citation type="submission" date="2020-08" db="EMBL/GenBank/DDBJ databases">
        <authorList>
            <person name="Hejnol A."/>
        </authorList>
    </citation>
    <scope>NUCLEOTIDE SEQUENCE [LARGE SCALE GENOMIC DNA]</scope>
</reference>
<evidence type="ECO:0000256" key="5">
    <source>
        <dbReference type="ARBA" id="ARBA00023015"/>
    </source>
</evidence>
<dbReference type="EMBL" id="CAJFCJ010000008">
    <property type="protein sequence ID" value="CAD5118103.1"/>
    <property type="molecule type" value="Genomic_DNA"/>
</dbReference>
<dbReference type="PROSITE" id="PS51843">
    <property type="entry name" value="NR_LBD"/>
    <property type="match status" value="1"/>
</dbReference>
<name>A0A7I8VRW4_9ANNE</name>
<keyword evidence="5 10" id="KW-0805">Transcription regulation</keyword>